<dbReference type="InterPro" id="IPR000719">
    <property type="entry name" value="Prot_kinase_dom"/>
</dbReference>
<evidence type="ECO:0000256" key="7">
    <source>
        <dbReference type="ARBA" id="ARBA00022777"/>
    </source>
</evidence>
<evidence type="ECO:0000256" key="15">
    <source>
        <dbReference type="SAM" id="SignalP"/>
    </source>
</evidence>
<dbReference type="PROSITE" id="PS50011">
    <property type="entry name" value="PROTEIN_KINASE_DOM"/>
    <property type="match status" value="1"/>
</dbReference>
<dbReference type="SMART" id="SM00220">
    <property type="entry name" value="S_TKc"/>
    <property type="match status" value="1"/>
</dbReference>
<dbReference type="GO" id="GO:0010038">
    <property type="term" value="P:response to metal ion"/>
    <property type="evidence" value="ECO:0007669"/>
    <property type="project" value="UniProtKB-ARBA"/>
</dbReference>
<accession>A0AAV3P0B4</accession>
<evidence type="ECO:0000256" key="8">
    <source>
        <dbReference type="ARBA" id="ARBA00022840"/>
    </source>
</evidence>
<gene>
    <name evidence="17" type="ORF">LIER_05059</name>
</gene>
<dbReference type="GO" id="GO:0005524">
    <property type="term" value="F:ATP binding"/>
    <property type="evidence" value="ECO:0007669"/>
    <property type="project" value="UniProtKB-UniRule"/>
</dbReference>
<dbReference type="AlphaFoldDB" id="A0AAV3P0B4"/>
<keyword evidence="6 12" id="KW-0547">Nucleotide-binding</keyword>
<evidence type="ECO:0000256" key="10">
    <source>
        <dbReference type="ARBA" id="ARBA00023136"/>
    </source>
</evidence>
<dbReference type="PROSITE" id="PS00108">
    <property type="entry name" value="PROTEIN_KINASE_ST"/>
    <property type="match status" value="1"/>
</dbReference>
<dbReference type="FunFam" id="2.60.120.430:FF:000003">
    <property type="entry name" value="FERONIA receptor-like kinase"/>
    <property type="match status" value="1"/>
</dbReference>
<dbReference type="Pfam" id="PF12819">
    <property type="entry name" value="Malectin_like"/>
    <property type="match status" value="1"/>
</dbReference>
<evidence type="ECO:0000256" key="9">
    <source>
        <dbReference type="ARBA" id="ARBA00022989"/>
    </source>
</evidence>
<dbReference type="Gene3D" id="1.10.510.10">
    <property type="entry name" value="Transferase(Phosphotransferase) domain 1"/>
    <property type="match status" value="1"/>
</dbReference>
<keyword evidence="5 15" id="KW-0732">Signal</keyword>
<keyword evidence="3" id="KW-0808">Transferase</keyword>
<evidence type="ECO:0000256" key="13">
    <source>
        <dbReference type="SAM" id="MobiDB-lite"/>
    </source>
</evidence>
<evidence type="ECO:0000256" key="14">
    <source>
        <dbReference type="SAM" id="Phobius"/>
    </source>
</evidence>
<name>A0AAV3P0B4_LITER</name>
<dbReference type="GO" id="GO:0016020">
    <property type="term" value="C:membrane"/>
    <property type="evidence" value="ECO:0007669"/>
    <property type="project" value="UniProtKB-SubCell"/>
</dbReference>
<evidence type="ECO:0000256" key="1">
    <source>
        <dbReference type="ARBA" id="ARBA00004479"/>
    </source>
</evidence>
<dbReference type="SUPFAM" id="SSF56112">
    <property type="entry name" value="Protein kinase-like (PK-like)"/>
    <property type="match status" value="1"/>
</dbReference>
<feature type="region of interest" description="Disordered" evidence="13">
    <location>
        <begin position="420"/>
        <end position="439"/>
    </location>
</feature>
<organism evidence="17 18">
    <name type="scientific">Lithospermum erythrorhizon</name>
    <name type="common">Purple gromwell</name>
    <name type="synonym">Lithospermum officinale var. erythrorhizon</name>
    <dbReference type="NCBI Taxonomy" id="34254"/>
    <lineage>
        <taxon>Eukaryota</taxon>
        <taxon>Viridiplantae</taxon>
        <taxon>Streptophyta</taxon>
        <taxon>Embryophyta</taxon>
        <taxon>Tracheophyta</taxon>
        <taxon>Spermatophyta</taxon>
        <taxon>Magnoliopsida</taxon>
        <taxon>eudicotyledons</taxon>
        <taxon>Gunneridae</taxon>
        <taxon>Pentapetalae</taxon>
        <taxon>asterids</taxon>
        <taxon>lamiids</taxon>
        <taxon>Boraginales</taxon>
        <taxon>Boraginaceae</taxon>
        <taxon>Boraginoideae</taxon>
        <taxon>Lithospermeae</taxon>
        <taxon>Lithospermum</taxon>
    </lineage>
</organism>
<evidence type="ECO:0000256" key="12">
    <source>
        <dbReference type="PROSITE-ProRule" id="PRU10141"/>
    </source>
</evidence>
<keyword evidence="8 12" id="KW-0067">ATP-binding</keyword>
<keyword evidence="2" id="KW-0723">Serine/threonine-protein kinase</keyword>
<dbReference type="InterPro" id="IPR024788">
    <property type="entry name" value="Malectin-like_Carb-bd_dom"/>
</dbReference>
<dbReference type="InterPro" id="IPR045272">
    <property type="entry name" value="ANXUR1/2-like"/>
</dbReference>
<evidence type="ECO:0000256" key="2">
    <source>
        <dbReference type="ARBA" id="ARBA00022527"/>
    </source>
</evidence>
<dbReference type="InterPro" id="IPR008271">
    <property type="entry name" value="Ser/Thr_kinase_AS"/>
</dbReference>
<evidence type="ECO:0000256" key="3">
    <source>
        <dbReference type="ARBA" id="ARBA00022679"/>
    </source>
</evidence>
<evidence type="ECO:0000256" key="4">
    <source>
        <dbReference type="ARBA" id="ARBA00022692"/>
    </source>
</evidence>
<comment type="caution">
    <text evidence="17">The sequence shown here is derived from an EMBL/GenBank/DDBJ whole genome shotgun (WGS) entry which is preliminary data.</text>
</comment>
<comment type="subcellular location">
    <subcellularLocation>
        <location evidence="1">Membrane</location>
        <topology evidence="1">Single-pass type I membrane protein</topology>
    </subcellularLocation>
</comment>
<keyword evidence="10 14" id="KW-0472">Membrane</keyword>
<reference evidence="17 18" key="1">
    <citation type="submission" date="2024-01" db="EMBL/GenBank/DDBJ databases">
        <title>The complete chloroplast genome sequence of Lithospermum erythrorhizon: insights into the phylogenetic relationship among Boraginaceae species and the maternal lineages of purple gromwells.</title>
        <authorList>
            <person name="Okada T."/>
            <person name="Watanabe K."/>
        </authorList>
    </citation>
    <scope>NUCLEOTIDE SEQUENCE [LARGE SCALE GENOMIC DNA]</scope>
</reference>
<dbReference type="FunFam" id="2.60.120.430:FF:000007">
    <property type="entry name" value="FERONIA receptor-like kinase"/>
    <property type="match status" value="1"/>
</dbReference>
<feature type="transmembrane region" description="Helical" evidence="14">
    <location>
        <begin position="445"/>
        <end position="468"/>
    </location>
</feature>
<evidence type="ECO:0000256" key="11">
    <source>
        <dbReference type="ARBA" id="ARBA00023180"/>
    </source>
</evidence>
<dbReference type="GO" id="GO:0004714">
    <property type="term" value="F:transmembrane receptor protein tyrosine kinase activity"/>
    <property type="evidence" value="ECO:0007669"/>
    <property type="project" value="InterPro"/>
</dbReference>
<dbReference type="CDD" id="cd14066">
    <property type="entry name" value="STKc_IRAK"/>
    <property type="match status" value="1"/>
</dbReference>
<dbReference type="Proteomes" id="UP001454036">
    <property type="component" value="Unassembled WGS sequence"/>
</dbReference>
<dbReference type="Gene3D" id="3.30.200.20">
    <property type="entry name" value="Phosphorylase Kinase, domain 1"/>
    <property type="match status" value="1"/>
</dbReference>
<dbReference type="InterPro" id="IPR017441">
    <property type="entry name" value="Protein_kinase_ATP_BS"/>
</dbReference>
<dbReference type="EMBL" id="BAABME010000677">
    <property type="protein sequence ID" value="GAA0144673.1"/>
    <property type="molecule type" value="Genomic_DNA"/>
</dbReference>
<dbReference type="GO" id="GO:0004674">
    <property type="term" value="F:protein serine/threonine kinase activity"/>
    <property type="evidence" value="ECO:0007669"/>
    <property type="project" value="UniProtKB-KW"/>
</dbReference>
<dbReference type="PROSITE" id="PS00107">
    <property type="entry name" value="PROTEIN_KINASE_ATP"/>
    <property type="match status" value="1"/>
</dbReference>
<evidence type="ECO:0000313" key="17">
    <source>
        <dbReference type="EMBL" id="GAA0144673.1"/>
    </source>
</evidence>
<dbReference type="Gene3D" id="2.60.120.430">
    <property type="entry name" value="Galactose-binding lectin"/>
    <property type="match status" value="2"/>
</dbReference>
<protein>
    <recommendedName>
        <fullName evidence="16">Protein kinase domain-containing protein</fullName>
    </recommendedName>
</protein>
<dbReference type="Pfam" id="PF07714">
    <property type="entry name" value="PK_Tyr_Ser-Thr"/>
    <property type="match status" value="1"/>
</dbReference>
<dbReference type="Gene3D" id="1.20.5.510">
    <property type="entry name" value="Single helix bin"/>
    <property type="match status" value="1"/>
</dbReference>
<dbReference type="FunFam" id="3.30.200.20:FF:000039">
    <property type="entry name" value="receptor-like protein kinase FERONIA"/>
    <property type="match status" value="1"/>
</dbReference>
<keyword evidence="7" id="KW-0418">Kinase</keyword>
<dbReference type="PANTHER" id="PTHR34590:SF5">
    <property type="entry name" value="OS04G0586500 PROTEIN"/>
    <property type="match status" value="1"/>
</dbReference>
<keyword evidence="11" id="KW-0325">Glycoprotein</keyword>
<evidence type="ECO:0000256" key="5">
    <source>
        <dbReference type="ARBA" id="ARBA00022729"/>
    </source>
</evidence>
<evidence type="ECO:0000256" key="6">
    <source>
        <dbReference type="ARBA" id="ARBA00022741"/>
    </source>
</evidence>
<proteinExistence type="predicted"/>
<dbReference type="FunFam" id="1.10.510.10:FF:000252">
    <property type="entry name" value="Receptor-like protein kinase FERONIA"/>
    <property type="match status" value="1"/>
</dbReference>
<feature type="domain" description="Protein kinase" evidence="16">
    <location>
        <begin position="527"/>
        <end position="802"/>
    </location>
</feature>
<keyword evidence="4 14" id="KW-0812">Transmembrane</keyword>
<feature type="chain" id="PRO_5043831109" description="Protein kinase domain-containing protein" evidence="15">
    <location>
        <begin position="27"/>
        <end position="884"/>
    </location>
</feature>
<feature type="binding site" evidence="12">
    <location>
        <position position="556"/>
    </location>
    <ligand>
        <name>ATP</name>
        <dbReference type="ChEBI" id="CHEBI:30616"/>
    </ligand>
</feature>
<feature type="signal peptide" evidence="15">
    <location>
        <begin position="1"/>
        <end position="26"/>
    </location>
</feature>
<dbReference type="InterPro" id="IPR011009">
    <property type="entry name" value="Kinase-like_dom_sf"/>
</dbReference>
<dbReference type="InterPro" id="IPR001245">
    <property type="entry name" value="Ser-Thr/Tyr_kinase_cat_dom"/>
</dbReference>
<dbReference type="PANTHER" id="PTHR34590">
    <property type="entry name" value="OS03G0124300 PROTEIN-RELATED"/>
    <property type="match status" value="1"/>
</dbReference>
<sequence>MATTTSTTVTTLILSILLNFVVVAFAATTPPYTPTEYILLDCGSTSNSTSVDERQWQADILSNSITNSQTSQASDQGSSVAQIPYMTARISQSEFTYSFPSLSSGPKFLRLYFYPATYNQTLNKTASFFTVTANENTLLSNFSAFLTVSSLNPSSPTLIKEYIIHINDTYQQLNITFLPNHDSFAFVNGIEIVSIPDDLYFKGDNTPIRTGTTTQYYLNTSRALETLYRLNVGDGFVPGTGDTGMFRSWNQDNDYLLVFATGLTAQRNVEVNYSASTPAYTAPEIVYTSARFMNQNYSLLYNMTWVLPVDSGFYYLLRLHFCEFFLEIRKPGDRMFDIFINNQRVERAADVITWANGPQKAVFRDYVAFVADPNGQKGKQDLWLSMKPDFELNSVFDNALLNGLEIFKISLSNGSLNSPNPDLPQVSSTPVGQPASPDKKKSKSLAIIVGVVGGVTFVVVVLMAFLIFRRRRRVTKSDDNKEKSHWVSLSDKSKSTKTSITSDGSLLPTDLCRHFSLEEIVKATGNFDDNVLIGVGGFGNVYKGFVDNGRAEVAIKRLNPSSNQGKLEFFTEIEMLSKLRHLHVVSLIGYCDENGEMILVYDYISRGTLREHLYNSFNPSLTWKRRLQICVGAAKGLHYLHTSAKYSIIHRDVKSTNILLDEKWVAKVSDFGLSKVGPMGGDQTHVSTMVKGSFGYVDPEYYRRHQLTEKSDVYSFGVVLFEVLCSRPPIIQQVPKEQVNLANWVRLCYKNDTISKIIDPTLKDEIVVESFNKFVEIGVRCLKDKGIERPAMSDVVWSLEFALQLQEAAEKRMESNDGGDSISSRSVFESEVQMREDDTNDMFSRSMEASTVYSNSKNSGYFSGSGDGFKSQSVFSEIIQPSAR</sequence>
<keyword evidence="9 14" id="KW-1133">Transmembrane helix</keyword>
<evidence type="ECO:0000259" key="16">
    <source>
        <dbReference type="PROSITE" id="PS50011"/>
    </source>
</evidence>
<keyword evidence="18" id="KW-1185">Reference proteome</keyword>
<evidence type="ECO:0000313" key="18">
    <source>
        <dbReference type="Proteomes" id="UP001454036"/>
    </source>
</evidence>